<name>A0A9W6A6M4_ASPNG</name>
<sequence length="139" mass="14831">MAAPRVLVASGTLSGVDHEIFGSNELMHQSVHVRVVLTEDGIPQSLASWSKGWGGECYLEVNMTAQLQENRHILVTVNGKLFEGTDETPTDLEDEKTQMALVPRGGLPVPFTMQLNSSGFGGGDSATISVTFVNTIAEG</sequence>
<dbReference type="OrthoDB" id="4394857at2759"/>
<dbReference type="EMBL" id="BRPB01000069">
    <property type="protein sequence ID" value="GLA52790.1"/>
    <property type="molecule type" value="Genomic_DNA"/>
</dbReference>
<comment type="caution">
    <text evidence="1">The sequence shown here is derived from an EMBL/GenBank/DDBJ whole genome shotgun (WGS) entry which is preliminary data.</text>
</comment>
<dbReference type="AlphaFoldDB" id="A0A9W6A6M4"/>
<evidence type="ECO:0000313" key="1">
    <source>
        <dbReference type="EMBL" id="GLA52790.1"/>
    </source>
</evidence>
<accession>A0A9W6A6M4</accession>
<organism evidence="1 2">
    <name type="scientific">Aspergillus niger</name>
    <dbReference type="NCBI Taxonomy" id="5061"/>
    <lineage>
        <taxon>Eukaryota</taxon>
        <taxon>Fungi</taxon>
        <taxon>Dikarya</taxon>
        <taxon>Ascomycota</taxon>
        <taxon>Pezizomycotina</taxon>
        <taxon>Eurotiomycetes</taxon>
        <taxon>Eurotiomycetidae</taxon>
        <taxon>Eurotiales</taxon>
        <taxon>Aspergillaceae</taxon>
        <taxon>Aspergillus</taxon>
        <taxon>Aspergillus subgen. Circumdati</taxon>
    </lineage>
</organism>
<protein>
    <submittedName>
        <fullName evidence="1">Uncharacterized protein</fullName>
    </submittedName>
</protein>
<dbReference type="Proteomes" id="UP001144191">
    <property type="component" value="Unassembled WGS sequence"/>
</dbReference>
<proteinExistence type="predicted"/>
<gene>
    <name evidence="1" type="ORF">AnigIFM63604_009669</name>
</gene>
<reference evidence="1" key="1">
    <citation type="submission" date="2022-07" db="EMBL/GenBank/DDBJ databases">
        <title>Taxonomy of Aspergillus series Nigri: significant species reduction supported by multi-species coalescent approaches.</title>
        <authorList>
            <person name="Bian C."/>
            <person name="Kusuya Y."/>
            <person name="Sklenar F."/>
            <person name="D'hooge E."/>
            <person name="Yaguchi T."/>
            <person name="Takahashi H."/>
            <person name="Hubka V."/>
        </authorList>
    </citation>
    <scope>NUCLEOTIDE SEQUENCE</scope>
    <source>
        <strain evidence="1">IFM 63604</strain>
    </source>
</reference>
<evidence type="ECO:0000313" key="2">
    <source>
        <dbReference type="Proteomes" id="UP001144191"/>
    </source>
</evidence>